<dbReference type="GO" id="GO:0008528">
    <property type="term" value="F:G protein-coupled peptide receptor activity"/>
    <property type="evidence" value="ECO:0007669"/>
    <property type="project" value="TreeGrafter"/>
</dbReference>
<reference evidence="12" key="1">
    <citation type="submission" date="2022-11" db="UniProtKB">
        <authorList>
            <consortium name="WormBaseParasite"/>
        </authorList>
    </citation>
    <scope>IDENTIFICATION</scope>
</reference>
<keyword evidence="5" id="KW-0297">G-protein coupled receptor</keyword>
<feature type="transmembrane region" description="Helical" evidence="9">
    <location>
        <begin position="146"/>
        <end position="167"/>
    </location>
</feature>
<organism evidence="11 12">
    <name type="scientific">Ditylenchus dipsaci</name>
    <dbReference type="NCBI Taxonomy" id="166011"/>
    <lineage>
        <taxon>Eukaryota</taxon>
        <taxon>Metazoa</taxon>
        <taxon>Ecdysozoa</taxon>
        <taxon>Nematoda</taxon>
        <taxon>Chromadorea</taxon>
        <taxon>Rhabditida</taxon>
        <taxon>Tylenchina</taxon>
        <taxon>Tylenchomorpha</taxon>
        <taxon>Sphaerularioidea</taxon>
        <taxon>Anguinidae</taxon>
        <taxon>Anguininae</taxon>
        <taxon>Ditylenchus</taxon>
    </lineage>
</organism>
<dbReference type="AlphaFoldDB" id="A0A915ETA9"/>
<dbReference type="GO" id="GO:0005886">
    <property type="term" value="C:plasma membrane"/>
    <property type="evidence" value="ECO:0007669"/>
    <property type="project" value="UniProtKB-SubCell"/>
</dbReference>
<evidence type="ECO:0000313" key="11">
    <source>
        <dbReference type="Proteomes" id="UP000887574"/>
    </source>
</evidence>
<dbReference type="Proteomes" id="UP000887574">
    <property type="component" value="Unplaced"/>
</dbReference>
<keyword evidence="11" id="KW-1185">Reference proteome</keyword>
<dbReference type="WBParaSite" id="jg9586">
    <property type="protein sequence ID" value="jg9586"/>
    <property type="gene ID" value="jg9586"/>
</dbReference>
<keyword evidence="8" id="KW-0807">Transducer</keyword>
<feature type="domain" description="G-protein coupled receptors family 1 profile" evidence="10">
    <location>
        <begin position="49"/>
        <end position="430"/>
    </location>
</feature>
<proteinExistence type="predicted"/>
<comment type="subcellular location">
    <subcellularLocation>
        <location evidence="1">Cell membrane</location>
        <topology evidence="1">Multi-pass membrane protein</topology>
    </subcellularLocation>
</comment>
<sequence>MIQSPTTSSSSLSSSPPTPTLLPLLAATIERRTVDNVEIVYLSVIILVGTVLNSIVFVQLLRQSKTPTASTSFSTDFAILLVHALGKVIWLVTYEWKFGETGCKVYQFLSAFTYYSNSNVVVAIGIDRLKVVYTSHLQGAASVRRVRFLLACAWIMAALCALPQLFFWTRIELSQGWHQCTTIWQIAEHYNTTTESQQTIQFLYEMLHQSAVFWIPFLSLLASYLLIIMKVLRYTLHPPSNTMPAPLRKKKKNTAINLKLFKPHSREPTLLELSTDTVVLNDLSVGSTVSGDMSPEKKSSTFSATFNNFGYFLRGVSLSFSSRRSSTAMRRRDTIRSYCLSTEAGYPQMSKSVCYSNKSNSPIWKRQLRSKVFITSLAIVVTHCAFWLPYNLLNSVRFINEDLYTTMVNNGGLLLEDLIILNSLVNPILTAMNLNFIAGY</sequence>
<protein>
    <submittedName>
        <fullName evidence="12">G-protein coupled receptors family 1 profile domain-containing protein</fullName>
    </submittedName>
</protein>
<dbReference type="GO" id="GO:0007218">
    <property type="term" value="P:neuropeptide signaling pathway"/>
    <property type="evidence" value="ECO:0007669"/>
    <property type="project" value="TreeGrafter"/>
</dbReference>
<keyword evidence="4 9" id="KW-1133">Transmembrane helix</keyword>
<dbReference type="InterPro" id="IPR000276">
    <property type="entry name" value="GPCR_Rhodpsn"/>
</dbReference>
<dbReference type="InterPro" id="IPR017452">
    <property type="entry name" value="GPCR_Rhodpsn_7TM"/>
</dbReference>
<evidence type="ECO:0000256" key="7">
    <source>
        <dbReference type="ARBA" id="ARBA00023170"/>
    </source>
</evidence>
<keyword evidence="2" id="KW-1003">Cell membrane</keyword>
<evidence type="ECO:0000256" key="2">
    <source>
        <dbReference type="ARBA" id="ARBA00022475"/>
    </source>
</evidence>
<evidence type="ECO:0000256" key="3">
    <source>
        <dbReference type="ARBA" id="ARBA00022692"/>
    </source>
</evidence>
<feature type="transmembrane region" description="Helical" evidence="9">
    <location>
        <begin position="211"/>
        <end position="232"/>
    </location>
</feature>
<dbReference type="PRINTS" id="PR00237">
    <property type="entry name" value="GPCRRHODOPSN"/>
</dbReference>
<feature type="transmembrane region" description="Helical" evidence="9">
    <location>
        <begin position="418"/>
        <end position="438"/>
    </location>
</feature>
<dbReference type="PANTHER" id="PTHR24230:SF154">
    <property type="entry name" value="G-PROTEIN COUPLED RECEPTORS FAMILY 1 PROFILE DOMAIN-CONTAINING PROTEIN"/>
    <property type="match status" value="1"/>
</dbReference>
<name>A0A915ETA9_9BILA</name>
<dbReference type="PANTHER" id="PTHR24230">
    <property type="entry name" value="G-PROTEIN COUPLED RECEPTOR"/>
    <property type="match status" value="1"/>
</dbReference>
<dbReference type="PROSITE" id="PS50262">
    <property type="entry name" value="G_PROTEIN_RECEP_F1_2"/>
    <property type="match status" value="1"/>
</dbReference>
<dbReference type="SUPFAM" id="SSF81321">
    <property type="entry name" value="Family A G protein-coupled receptor-like"/>
    <property type="match status" value="1"/>
</dbReference>
<evidence type="ECO:0000259" key="10">
    <source>
        <dbReference type="PROSITE" id="PS50262"/>
    </source>
</evidence>
<evidence type="ECO:0000256" key="8">
    <source>
        <dbReference type="ARBA" id="ARBA00023224"/>
    </source>
</evidence>
<feature type="transmembrane region" description="Helical" evidence="9">
    <location>
        <begin position="372"/>
        <end position="390"/>
    </location>
</feature>
<keyword evidence="6 9" id="KW-0472">Membrane</keyword>
<feature type="transmembrane region" description="Helical" evidence="9">
    <location>
        <begin position="73"/>
        <end position="93"/>
    </location>
</feature>
<dbReference type="Gene3D" id="1.20.1070.10">
    <property type="entry name" value="Rhodopsin 7-helix transmembrane proteins"/>
    <property type="match status" value="2"/>
</dbReference>
<dbReference type="Pfam" id="PF00001">
    <property type="entry name" value="7tm_1"/>
    <property type="match status" value="1"/>
</dbReference>
<evidence type="ECO:0000256" key="4">
    <source>
        <dbReference type="ARBA" id="ARBA00022989"/>
    </source>
</evidence>
<evidence type="ECO:0000313" key="12">
    <source>
        <dbReference type="WBParaSite" id="jg9586"/>
    </source>
</evidence>
<accession>A0A915ETA9</accession>
<keyword evidence="3 9" id="KW-0812">Transmembrane</keyword>
<evidence type="ECO:0000256" key="5">
    <source>
        <dbReference type="ARBA" id="ARBA00023040"/>
    </source>
</evidence>
<feature type="transmembrane region" description="Helical" evidence="9">
    <location>
        <begin position="39"/>
        <end position="61"/>
    </location>
</feature>
<keyword evidence="7" id="KW-0675">Receptor</keyword>
<evidence type="ECO:0000256" key="9">
    <source>
        <dbReference type="SAM" id="Phobius"/>
    </source>
</evidence>
<evidence type="ECO:0000256" key="6">
    <source>
        <dbReference type="ARBA" id="ARBA00023136"/>
    </source>
</evidence>
<evidence type="ECO:0000256" key="1">
    <source>
        <dbReference type="ARBA" id="ARBA00004651"/>
    </source>
</evidence>